<feature type="coiled-coil region" evidence="5">
    <location>
        <begin position="161"/>
        <end position="223"/>
    </location>
</feature>
<dbReference type="SUPFAM" id="SSF55874">
    <property type="entry name" value="ATPase domain of HSP90 chaperone/DNA topoisomerase II/histidine kinase"/>
    <property type="match status" value="1"/>
</dbReference>
<protein>
    <recommendedName>
        <fullName evidence="2">histidine kinase</fullName>
        <ecNumber evidence="2">2.7.13.3</ecNumber>
    </recommendedName>
</protein>
<accession>A0A4Y4CVT7</accession>
<dbReference type="Pfam" id="PF02518">
    <property type="entry name" value="HATPase_c"/>
    <property type="match status" value="1"/>
</dbReference>
<dbReference type="PROSITE" id="PS50110">
    <property type="entry name" value="RESPONSE_REGULATORY"/>
    <property type="match status" value="1"/>
</dbReference>
<evidence type="ECO:0000256" key="3">
    <source>
        <dbReference type="ARBA" id="ARBA00022553"/>
    </source>
</evidence>
<dbReference type="InterPro" id="IPR036890">
    <property type="entry name" value="HATPase_C_sf"/>
</dbReference>
<dbReference type="InterPro" id="IPR005467">
    <property type="entry name" value="His_kinase_dom"/>
</dbReference>
<dbReference type="SMART" id="SM00448">
    <property type="entry name" value="REC"/>
    <property type="match status" value="1"/>
</dbReference>
<dbReference type="InterPro" id="IPR001789">
    <property type="entry name" value="Sig_transdc_resp-reg_receiver"/>
</dbReference>
<feature type="modified residue" description="4-aspartylphosphate" evidence="4">
    <location>
        <position position="83"/>
    </location>
</feature>
<evidence type="ECO:0000259" key="6">
    <source>
        <dbReference type="PROSITE" id="PS50109"/>
    </source>
</evidence>
<evidence type="ECO:0000256" key="5">
    <source>
        <dbReference type="SAM" id="Coils"/>
    </source>
</evidence>
<dbReference type="GO" id="GO:0000155">
    <property type="term" value="F:phosphorelay sensor kinase activity"/>
    <property type="evidence" value="ECO:0007669"/>
    <property type="project" value="InterPro"/>
</dbReference>
<evidence type="ECO:0000256" key="1">
    <source>
        <dbReference type="ARBA" id="ARBA00000085"/>
    </source>
</evidence>
<dbReference type="Gene3D" id="1.10.287.130">
    <property type="match status" value="1"/>
</dbReference>
<keyword evidence="5" id="KW-0175">Coiled coil</keyword>
<dbReference type="SUPFAM" id="SSF52172">
    <property type="entry name" value="CheY-like"/>
    <property type="match status" value="1"/>
</dbReference>
<dbReference type="InterPro" id="IPR003594">
    <property type="entry name" value="HATPase_dom"/>
</dbReference>
<dbReference type="Gene3D" id="3.40.50.2300">
    <property type="match status" value="1"/>
</dbReference>
<gene>
    <name evidence="8" type="ORF">ZRA01_30940</name>
</gene>
<keyword evidence="3 4" id="KW-0597">Phosphoprotein</keyword>
<dbReference type="InterPro" id="IPR011006">
    <property type="entry name" value="CheY-like_superfamily"/>
</dbReference>
<dbReference type="EMBL" id="BJNV01000061">
    <property type="protein sequence ID" value="GEC97021.1"/>
    <property type="molecule type" value="Genomic_DNA"/>
</dbReference>
<dbReference type="InterPro" id="IPR004358">
    <property type="entry name" value="Sig_transdc_His_kin-like_C"/>
</dbReference>
<evidence type="ECO:0000259" key="7">
    <source>
        <dbReference type="PROSITE" id="PS50110"/>
    </source>
</evidence>
<keyword evidence="9" id="KW-1185">Reference proteome</keyword>
<dbReference type="EC" id="2.7.13.3" evidence="2"/>
<dbReference type="Gene3D" id="3.30.565.10">
    <property type="entry name" value="Histidine kinase-like ATPase, C-terminal domain"/>
    <property type="match status" value="1"/>
</dbReference>
<dbReference type="InterPro" id="IPR003661">
    <property type="entry name" value="HisK_dim/P_dom"/>
</dbReference>
<dbReference type="PANTHER" id="PTHR43065">
    <property type="entry name" value="SENSOR HISTIDINE KINASE"/>
    <property type="match status" value="1"/>
</dbReference>
<sequence>MELESDFSALFAPEPAPTGLVAAVPCWQVLLVDDDVDIHAALRLSLQDMLVEGVPLQLLDAYSAAEARELLARNTEIALILLDVVMETSDAGLALVQHIRQEKRNRTVRIVLLTGQPGYSPQREIVMNYEIDDYRLKSDLSADKLFTCVYAELRTYQALRMLEKKRLVEQLADELRGANAQLKIEIAEHQRAQAIADARMHDLVVLNRKLEDAQNKLLQSEKLASIGLLAAGVAHEMNNPIGFVNSNLGTLKHYAESLLAILDAYEAAEAGAEPRCAGLFSKATALKAACELEYLKDDLRQLFRESQDGLDRVRKIIQSLKDFSRTDAAETWRLDDINQGLESTLCVVWNELKYKCEVRKEYGDLPAIECVMSNLNQVFMNLLVNAAHAIHEQGVVTVRTGCAGDEVWVEIADNGEGIAPENLSHIFDPFFTTRAVGKGSGLGLSISYGIIEKHHGRIEVESELGRGTRFRIGLPVRQPGEHLMEGGD</sequence>
<dbReference type="PANTHER" id="PTHR43065:SF50">
    <property type="entry name" value="HISTIDINE KINASE"/>
    <property type="match status" value="1"/>
</dbReference>
<dbReference type="SMART" id="SM00387">
    <property type="entry name" value="HATPase_c"/>
    <property type="match status" value="1"/>
</dbReference>
<evidence type="ECO:0000256" key="4">
    <source>
        <dbReference type="PROSITE-ProRule" id="PRU00169"/>
    </source>
</evidence>
<evidence type="ECO:0000313" key="9">
    <source>
        <dbReference type="Proteomes" id="UP000318422"/>
    </source>
</evidence>
<dbReference type="AlphaFoldDB" id="A0A4Y4CVT7"/>
<dbReference type="Pfam" id="PF00072">
    <property type="entry name" value="Response_reg"/>
    <property type="match status" value="1"/>
</dbReference>
<name>A0A4Y4CVT7_ZOORA</name>
<reference evidence="8 9" key="1">
    <citation type="submission" date="2019-06" db="EMBL/GenBank/DDBJ databases">
        <title>Whole genome shotgun sequence of Zoogloea ramigera NBRC 15342.</title>
        <authorList>
            <person name="Hosoyama A."/>
            <person name="Uohara A."/>
            <person name="Ohji S."/>
            <person name="Ichikawa N."/>
        </authorList>
    </citation>
    <scope>NUCLEOTIDE SEQUENCE [LARGE SCALE GENOMIC DNA]</scope>
    <source>
        <strain evidence="8 9">NBRC 15342</strain>
    </source>
</reference>
<comment type="caution">
    <text evidence="8">The sequence shown here is derived from an EMBL/GenBank/DDBJ whole genome shotgun (WGS) entry which is preliminary data.</text>
</comment>
<proteinExistence type="predicted"/>
<feature type="domain" description="Histidine kinase" evidence="6">
    <location>
        <begin position="232"/>
        <end position="478"/>
    </location>
</feature>
<dbReference type="PROSITE" id="PS50109">
    <property type="entry name" value="HIS_KIN"/>
    <property type="match status" value="1"/>
</dbReference>
<evidence type="ECO:0000256" key="2">
    <source>
        <dbReference type="ARBA" id="ARBA00012438"/>
    </source>
</evidence>
<dbReference type="CDD" id="cd00082">
    <property type="entry name" value="HisKA"/>
    <property type="match status" value="1"/>
</dbReference>
<evidence type="ECO:0000313" key="8">
    <source>
        <dbReference type="EMBL" id="GEC97021.1"/>
    </source>
</evidence>
<feature type="domain" description="Response regulatory" evidence="7">
    <location>
        <begin position="28"/>
        <end position="152"/>
    </location>
</feature>
<comment type="catalytic activity">
    <reaction evidence="1">
        <text>ATP + protein L-histidine = ADP + protein N-phospho-L-histidine.</text>
        <dbReference type="EC" id="2.7.13.3"/>
    </reaction>
</comment>
<organism evidence="8 9">
    <name type="scientific">Zoogloea ramigera</name>
    <dbReference type="NCBI Taxonomy" id="350"/>
    <lineage>
        <taxon>Bacteria</taxon>
        <taxon>Pseudomonadati</taxon>
        <taxon>Pseudomonadota</taxon>
        <taxon>Betaproteobacteria</taxon>
        <taxon>Rhodocyclales</taxon>
        <taxon>Zoogloeaceae</taxon>
        <taxon>Zoogloea</taxon>
    </lineage>
</organism>
<dbReference type="Proteomes" id="UP000318422">
    <property type="component" value="Unassembled WGS sequence"/>
</dbReference>
<dbReference type="PRINTS" id="PR00344">
    <property type="entry name" value="BCTRLSENSOR"/>
</dbReference>